<dbReference type="Proteomes" id="UP000233837">
    <property type="component" value="Unassembled WGS sequence"/>
</dbReference>
<name>A0A2I0VG79_9ASPA</name>
<accession>A0A2I0VG79</accession>
<dbReference type="EMBL" id="KZ504405">
    <property type="protein sequence ID" value="PKU62419.1"/>
    <property type="molecule type" value="Genomic_DNA"/>
</dbReference>
<keyword evidence="2" id="KW-1185">Reference proteome</keyword>
<evidence type="ECO:0000313" key="2">
    <source>
        <dbReference type="Proteomes" id="UP000233837"/>
    </source>
</evidence>
<evidence type="ECO:0000313" key="1">
    <source>
        <dbReference type="EMBL" id="PKU62419.1"/>
    </source>
</evidence>
<gene>
    <name evidence="1" type="ORF">MA16_Dca029030</name>
</gene>
<reference evidence="1 2" key="2">
    <citation type="journal article" date="2017" name="Nature">
        <title>The Apostasia genome and the evolution of orchids.</title>
        <authorList>
            <person name="Zhang G.Q."/>
            <person name="Liu K.W."/>
            <person name="Li Z."/>
            <person name="Lohaus R."/>
            <person name="Hsiao Y.Y."/>
            <person name="Niu S.C."/>
            <person name="Wang J.Y."/>
            <person name="Lin Y.C."/>
            <person name="Xu Q."/>
            <person name="Chen L.J."/>
            <person name="Yoshida K."/>
            <person name="Fujiwara S."/>
            <person name="Wang Z.W."/>
            <person name="Zhang Y.Q."/>
            <person name="Mitsuda N."/>
            <person name="Wang M."/>
            <person name="Liu G.H."/>
            <person name="Pecoraro L."/>
            <person name="Huang H.X."/>
            <person name="Xiao X.J."/>
            <person name="Lin M."/>
            <person name="Wu X.Y."/>
            <person name="Wu W.L."/>
            <person name="Chen Y.Y."/>
            <person name="Chang S.B."/>
            <person name="Sakamoto S."/>
            <person name="Ohme-Takagi M."/>
            <person name="Yagi M."/>
            <person name="Zeng S.J."/>
            <person name="Shen C.Y."/>
            <person name="Yeh C.M."/>
            <person name="Luo Y.B."/>
            <person name="Tsai W.C."/>
            <person name="Van de Peer Y."/>
            <person name="Liu Z.J."/>
        </authorList>
    </citation>
    <scope>NUCLEOTIDE SEQUENCE [LARGE SCALE GENOMIC DNA]</scope>
    <source>
        <tissue evidence="1">The whole plant</tissue>
    </source>
</reference>
<protein>
    <submittedName>
        <fullName evidence="1">Uncharacterized protein</fullName>
    </submittedName>
</protein>
<proteinExistence type="predicted"/>
<sequence length="86" mass="9620">MQPRFRLSSNQSLVFAPMFQNGIQRLETGILIAMASPKNSVGQRSTFTVHLDSLFQLSNLQALVPHMGLVEVFCRVRATHQIPTLP</sequence>
<dbReference type="AlphaFoldDB" id="A0A2I0VG79"/>
<reference evidence="1 2" key="1">
    <citation type="journal article" date="2016" name="Sci. Rep.">
        <title>The Dendrobium catenatum Lindl. genome sequence provides insights into polysaccharide synthase, floral development and adaptive evolution.</title>
        <authorList>
            <person name="Zhang G.Q."/>
            <person name="Xu Q."/>
            <person name="Bian C."/>
            <person name="Tsai W.C."/>
            <person name="Yeh C.M."/>
            <person name="Liu K.W."/>
            <person name="Yoshida K."/>
            <person name="Zhang L.S."/>
            <person name="Chang S.B."/>
            <person name="Chen F."/>
            <person name="Shi Y."/>
            <person name="Su Y.Y."/>
            <person name="Zhang Y.Q."/>
            <person name="Chen L.J."/>
            <person name="Yin Y."/>
            <person name="Lin M."/>
            <person name="Huang H."/>
            <person name="Deng H."/>
            <person name="Wang Z.W."/>
            <person name="Zhu S.L."/>
            <person name="Zhao X."/>
            <person name="Deng C."/>
            <person name="Niu S.C."/>
            <person name="Huang J."/>
            <person name="Wang M."/>
            <person name="Liu G.H."/>
            <person name="Yang H.J."/>
            <person name="Xiao X.J."/>
            <person name="Hsiao Y.Y."/>
            <person name="Wu W.L."/>
            <person name="Chen Y.Y."/>
            <person name="Mitsuda N."/>
            <person name="Ohme-Takagi M."/>
            <person name="Luo Y.B."/>
            <person name="Van de Peer Y."/>
            <person name="Liu Z.J."/>
        </authorList>
    </citation>
    <scope>NUCLEOTIDE SEQUENCE [LARGE SCALE GENOMIC DNA]</scope>
    <source>
        <tissue evidence="1">The whole plant</tissue>
    </source>
</reference>
<organism evidence="1 2">
    <name type="scientific">Dendrobium catenatum</name>
    <dbReference type="NCBI Taxonomy" id="906689"/>
    <lineage>
        <taxon>Eukaryota</taxon>
        <taxon>Viridiplantae</taxon>
        <taxon>Streptophyta</taxon>
        <taxon>Embryophyta</taxon>
        <taxon>Tracheophyta</taxon>
        <taxon>Spermatophyta</taxon>
        <taxon>Magnoliopsida</taxon>
        <taxon>Liliopsida</taxon>
        <taxon>Asparagales</taxon>
        <taxon>Orchidaceae</taxon>
        <taxon>Epidendroideae</taxon>
        <taxon>Malaxideae</taxon>
        <taxon>Dendrobiinae</taxon>
        <taxon>Dendrobium</taxon>
    </lineage>
</organism>